<evidence type="ECO:0000313" key="2">
    <source>
        <dbReference type="Proteomes" id="UP000193450"/>
    </source>
</evidence>
<dbReference type="InterPro" id="IPR044855">
    <property type="entry name" value="CoA-Trfase_III_dom3_sf"/>
</dbReference>
<reference evidence="1 2" key="1">
    <citation type="submission" date="2016-11" db="EMBL/GenBank/DDBJ databases">
        <title>Trade-off between light-utilization and light-protection in marine flavobacteria.</title>
        <authorList>
            <person name="Kumagai Y."/>
        </authorList>
    </citation>
    <scope>NUCLEOTIDE SEQUENCE [LARGE SCALE GENOMIC DNA]</scope>
    <source>
        <strain evidence="1 2">NBRC 107125</strain>
    </source>
</reference>
<dbReference type="KEGG" id="osg:BST96_16025"/>
<organism evidence="1 2">
    <name type="scientific">Oceanicoccus sagamiensis</name>
    <dbReference type="NCBI Taxonomy" id="716816"/>
    <lineage>
        <taxon>Bacteria</taxon>
        <taxon>Pseudomonadati</taxon>
        <taxon>Pseudomonadota</taxon>
        <taxon>Gammaproteobacteria</taxon>
        <taxon>Cellvibrionales</taxon>
        <taxon>Spongiibacteraceae</taxon>
        <taxon>Oceanicoccus</taxon>
    </lineage>
</organism>
<dbReference type="STRING" id="716816.BST96_16025"/>
<dbReference type="PANTHER" id="PTHR48228:SF5">
    <property type="entry name" value="ALPHA-METHYLACYL-COA RACEMASE"/>
    <property type="match status" value="1"/>
</dbReference>
<proteinExistence type="predicted"/>
<dbReference type="OrthoDB" id="9058532at2"/>
<sequence>MGPLAGIKVIELKGIGPGPYAGMLLADMGAEVIVVERSRQPNGIASASDKDVNSRGKKSIALNLKHKDGVETLLKLVESADMLIEGFRPGVTERLGFGPDVCHTRNPGLIFGRITGWGQSGPLAKVAGHDINYISIAGALGSIGTQDKPVPPLNLVGDYAGGSLFLVMGMLAALNERNQSGKGQVIDAAITDGTANLMSVFYSLYNMGQWTPERESNLLDGGAHFYNTYETSDGKFISLGPIEPQFYQLLIEKSGMDPRQFTPQNDTDNWPEMKKGFETIFKTKTRDQWCELLEGSDSCFAPVLDFVEAPRHPHNIARSTFIEIDGNIQPGTAPRFSRSECAMPNAPKAEGVDTESVLKAAGLSDQDIQQLVSSGAVPA</sequence>
<protein>
    <submittedName>
        <fullName evidence="1">Carnitine dehydratase</fullName>
    </submittedName>
</protein>
<name>A0A1X9NI18_9GAMM</name>
<dbReference type="RefSeq" id="WP_085759662.1">
    <property type="nucleotide sequence ID" value="NZ_CP019343.1"/>
</dbReference>
<dbReference type="AlphaFoldDB" id="A0A1X9NI18"/>
<accession>A0A1X9NI18</accession>
<dbReference type="Gene3D" id="3.40.50.10540">
    <property type="entry name" value="Crotonobetainyl-coa:carnitine coa-transferase, domain 1"/>
    <property type="match status" value="1"/>
</dbReference>
<dbReference type="Pfam" id="PF02515">
    <property type="entry name" value="CoA_transf_3"/>
    <property type="match status" value="1"/>
</dbReference>
<keyword evidence="2" id="KW-1185">Reference proteome</keyword>
<dbReference type="GO" id="GO:0003824">
    <property type="term" value="F:catalytic activity"/>
    <property type="evidence" value="ECO:0007669"/>
    <property type="project" value="InterPro"/>
</dbReference>
<gene>
    <name evidence="1" type="ORF">BST96_16025</name>
</gene>
<dbReference type="InterPro" id="IPR003673">
    <property type="entry name" value="CoA-Trfase_fam_III"/>
</dbReference>
<dbReference type="Proteomes" id="UP000193450">
    <property type="component" value="Chromosome"/>
</dbReference>
<dbReference type="PANTHER" id="PTHR48228">
    <property type="entry name" value="SUCCINYL-COA--D-CITRAMALATE COA-TRANSFERASE"/>
    <property type="match status" value="1"/>
</dbReference>
<dbReference type="InterPro" id="IPR050509">
    <property type="entry name" value="CoA-transferase_III"/>
</dbReference>
<evidence type="ECO:0000313" key="1">
    <source>
        <dbReference type="EMBL" id="ARN75485.1"/>
    </source>
</evidence>
<dbReference type="SUPFAM" id="SSF89796">
    <property type="entry name" value="CoA-transferase family III (CaiB/BaiF)"/>
    <property type="match status" value="1"/>
</dbReference>
<dbReference type="EMBL" id="CP019343">
    <property type="protein sequence ID" value="ARN75485.1"/>
    <property type="molecule type" value="Genomic_DNA"/>
</dbReference>
<dbReference type="Gene3D" id="3.30.1540.10">
    <property type="entry name" value="formyl-coa transferase, domain 3"/>
    <property type="match status" value="1"/>
</dbReference>
<dbReference type="InterPro" id="IPR023606">
    <property type="entry name" value="CoA-Trfase_III_dom_1_sf"/>
</dbReference>